<name>A0A9P5YP23_9AGAR</name>
<gene>
    <name evidence="1" type="ORF">BDN70DRAFT_900237</name>
</gene>
<sequence length="198" mass="22168">MPNLNSDNSMKSARDLCGLAQPFEMLLFVWDTIYSIAYSAFHNNRRDGALRHHSASSQFSDLKIQNRIFAARGLIPVEKGGVLKSKNEQEEMLVRRQSAAEKSNTGTNKVSNEIRRNLAAIIYATPDEGQSHSVLIRAHRWEEFRLCTVCGTTIKSLRRLLRNRDAPAEARELADEELDSELSADGARCFGRGTKAAC</sequence>
<evidence type="ECO:0000313" key="1">
    <source>
        <dbReference type="EMBL" id="KAF9472849.1"/>
    </source>
</evidence>
<dbReference type="Proteomes" id="UP000807469">
    <property type="component" value="Unassembled WGS sequence"/>
</dbReference>
<comment type="caution">
    <text evidence="1">The sequence shown here is derived from an EMBL/GenBank/DDBJ whole genome shotgun (WGS) entry which is preliminary data.</text>
</comment>
<proteinExistence type="predicted"/>
<keyword evidence="2" id="KW-1185">Reference proteome</keyword>
<accession>A0A9P5YP23</accession>
<organism evidence="1 2">
    <name type="scientific">Pholiota conissans</name>
    <dbReference type="NCBI Taxonomy" id="109636"/>
    <lineage>
        <taxon>Eukaryota</taxon>
        <taxon>Fungi</taxon>
        <taxon>Dikarya</taxon>
        <taxon>Basidiomycota</taxon>
        <taxon>Agaricomycotina</taxon>
        <taxon>Agaricomycetes</taxon>
        <taxon>Agaricomycetidae</taxon>
        <taxon>Agaricales</taxon>
        <taxon>Agaricineae</taxon>
        <taxon>Strophariaceae</taxon>
        <taxon>Pholiota</taxon>
    </lineage>
</organism>
<reference evidence="1" key="1">
    <citation type="submission" date="2020-11" db="EMBL/GenBank/DDBJ databases">
        <authorList>
            <consortium name="DOE Joint Genome Institute"/>
            <person name="Ahrendt S."/>
            <person name="Riley R."/>
            <person name="Andreopoulos W."/>
            <person name="Labutti K."/>
            <person name="Pangilinan J."/>
            <person name="Ruiz-Duenas F.J."/>
            <person name="Barrasa J.M."/>
            <person name="Sanchez-Garcia M."/>
            <person name="Camarero S."/>
            <person name="Miyauchi S."/>
            <person name="Serrano A."/>
            <person name="Linde D."/>
            <person name="Babiker R."/>
            <person name="Drula E."/>
            <person name="Ayuso-Fernandez I."/>
            <person name="Pacheco R."/>
            <person name="Padilla G."/>
            <person name="Ferreira P."/>
            <person name="Barriuso J."/>
            <person name="Kellner H."/>
            <person name="Castanera R."/>
            <person name="Alfaro M."/>
            <person name="Ramirez L."/>
            <person name="Pisabarro A.G."/>
            <person name="Kuo A."/>
            <person name="Tritt A."/>
            <person name="Lipzen A."/>
            <person name="He G."/>
            <person name="Yan M."/>
            <person name="Ng V."/>
            <person name="Cullen D."/>
            <person name="Martin F."/>
            <person name="Rosso M.-N."/>
            <person name="Henrissat B."/>
            <person name="Hibbett D."/>
            <person name="Martinez A.T."/>
            <person name="Grigoriev I.V."/>
        </authorList>
    </citation>
    <scope>NUCLEOTIDE SEQUENCE</scope>
    <source>
        <strain evidence="1">CIRM-BRFM 674</strain>
    </source>
</reference>
<dbReference type="AlphaFoldDB" id="A0A9P5YP23"/>
<evidence type="ECO:0000313" key="2">
    <source>
        <dbReference type="Proteomes" id="UP000807469"/>
    </source>
</evidence>
<dbReference type="EMBL" id="MU155492">
    <property type="protein sequence ID" value="KAF9472849.1"/>
    <property type="molecule type" value="Genomic_DNA"/>
</dbReference>
<protein>
    <submittedName>
        <fullName evidence="1">Uncharacterized protein</fullName>
    </submittedName>
</protein>